<accession>A0A0E0FPH2</accession>
<name>A0A0E0FPH2_ORYNI</name>
<dbReference type="AlphaFoldDB" id="A0A0E0FPH2"/>
<organism evidence="1">
    <name type="scientific">Oryza nivara</name>
    <name type="common">Indian wild rice</name>
    <name type="synonym">Oryza sativa f. spontanea</name>
    <dbReference type="NCBI Taxonomy" id="4536"/>
    <lineage>
        <taxon>Eukaryota</taxon>
        <taxon>Viridiplantae</taxon>
        <taxon>Streptophyta</taxon>
        <taxon>Embryophyta</taxon>
        <taxon>Tracheophyta</taxon>
        <taxon>Spermatophyta</taxon>
        <taxon>Magnoliopsida</taxon>
        <taxon>Liliopsida</taxon>
        <taxon>Poales</taxon>
        <taxon>Poaceae</taxon>
        <taxon>BOP clade</taxon>
        <taxon>Oryzoideae</taxon>
        <taxon>Oryzeae</taxon>
        <taxon>Oryzinae</taxon>
        <taxon>Oryza</taxon>
    </lineage>
</organism>
<dbReference type="Gramene" id="ONIVA01G25660.3">
    <property type="protein sequence ID" value="ONIVA01G25660.3"/>
    <property type="gene ID" value="ONIVA01G25660"/>
</dbReference>
<sequence length="144" mass="16055">MQLVGSAKACTWTEKLYKQAIFRVHQASKTTCWEETWGMVASVRNQVKGCACCKSGCRKLYCECLQVTDTDIQRFDDNGDSSGTSGYSSGTIMGHDDGLEIRRHNHIIDMAALILKVLILNEEQQNELLTTKHAQDGLTLKILS</sequence>
<protein>
    <submittedName>
        <fullName evidence="1">Uncharacterized protein</fullName>
    </submittedName>
</protein>
<keyword evidence="2" id="KW-1185">Reference proteome</keyword>
<reference evidence="1" key="1">
    <citation type="submission" date="2015-04" db="UniProtKB">
        <authorList>
            <consortium name="EnsemblPlants"/>
        </authorList>
    </citation>
    <scope>IDENTIFICATION</scope>
    <source>
        <strain evidence="1">SL10</strain>
    </source>
</reference>
<evidence type="ECO:0000313" key="2">
    <source>
        <dbReference type="Proteomes" id="UP000006591"/>
    </source>
</evidence>
<reference evidence="1" key="2">
    <citation type="submission" date="2018-04" db="EMBL/GenBank/DDBJ databases">
        <title>OnivRS2 (Oryza nivara Reference Sequence Version 2).</title>
        <authorList>
            <person name="Zhang J."/>
            <person name="Kudrna D."/>
            <person name="Lee S."/>
            <person name="Talag J."/>
            <person name="Rajasekar S."/>
            <person name="Welchert J."/>
            <person name="Hsing Y.-I."/>
            <person name="Wing R.A."/>
        </authorList>
    </citation>
    <scope>NUCLEOTIDE SEQUENCE [LARGE SCALE GENOMIC DNA]</scope>
</reference>
<evidence type="ECO:0000313" key="1">
    <source>
        <dbReference type="EnsemblPlants" id="ONIVA01G25660.3"/>
    </source>
</evidence>
<dbReference type="EnsemblPlants" id="ONIVA01G25660.3">
    <property type="protein sequence ID" value="ONIVA01G25660.3"/>
    <property type="gene ID" value="ONIVA01G25660"/>
</dbReference>
<proteinExistence type="predicted"/>
<dbReference type="Proteomes" id="UP000006591">
    <property type="component" value="Chromosome 1"/>
</dbReference>